<comment type="similarity">
    <text evidence="1">Belongs to the Nudix hydrolase family.</text>
</comment>
<dbReference type="RefSeq" id="WP_212921041.1">
    <property type="nucleotide sequence ID" value="NZ_BORP01000004.1"/>
</dbReference>
<dbReference type="InterPro" id="IPR000086">
    <property type="entry name" value="NUDIX_hydrolase_dom"/>
</dbReference>
<evidence type="ECO:0000313" key="3">
    <source>
        <dbReference type="EMBL" id="GIO27557.1"/>
    </source>
</evidence>
<evidence type="ECO:0000313" key="4">
    <source>
        <dbReference type="Proteomes" id="UP000676917"/>
    </source>
</evidence>
<dbReference type="CDD" id="cd18875">
    <property type="entry name" value="NUDIX_Hydrolase"/>
    <property type="match status" value="1"/>
</dbReference>
<reference evidence="3" key="1">
    <citation type="submission" date="2021-03" db="EMBL/GenBank/DDBJ databases">
        <title>Antimicrobial resistance genes in bacteria isolated from Japanese honey, and their potential for conferring macrolide and lincosamide resistance in the American foulbrood pathogen Paenibacillus larvae.</title>
        <authorList>
            <person name="Okamoto M."/>
            <person name="Kumagai M."/>
            <person name="Kanamori H."/>
            <person name="Takamatsu D."/>
        </authorList>
    </citation>
    <scope>NUCLEOTIDE SEQUENCE</scope>
    <source>
        <strain evidence="3">J43TS3</strain>
    </source>
</reference>
<proteinExistence type="inferred from homology"/>
<accession>A0A919X7T3</accession>
<keyword evidence="4" id="KW-1185">Reference proteome</keyword>
<feature type="domain" description="Nudix hydrolase" evidence="2">
    <location>
        <begin position="6"/>
        <end position="130"/>
    </location>
</feature>
<name>A0A919X7T3_9BACI</name>
<dbReference type="PANTHER" id="PTHR43736:SF1">
    <property type="entry name" value="DIHYDRONEOPTERIN TRIPHOSPHATE DIPHOSPHATASE"/>
    <property type="match status" value="1"/>
</dbReference>
<sequence>MSRSEKVIITNMCMVYDDKGNVLVQNRLNPNWPGITFPGGHVNDKESFSESVIREVYEETGLTIESPKLCGIKQFQTAENERYIVLLYKTKLFKGNLKSSSEGEVFWTSREKLFDYKVANDFEKMLQVFEDDELCELYYYNKDETLHSKLL</sequence>
<dbReference type="Gene3D" id="3.90.79.10">
    <property type="entry name" value="Nucleoside Triphosphate Pyrophosphohydrolase"/>
    <property type="match status" value="1"/>
</dbReference>
<dbReference type="AlphaFoldDB" id="A0A919X7T3"/>
<evidence type="ECO:0000256" key="1">
    <source>
        <dbReference type="ARBA" id="ARBA00005582"/>
    </source>
</evidence>
<dbReference type="Proteomes" id="UP000676917">
    <property type="component" value="Unassembled WGS sequence"/>
</dbReference>
<gene>
    <name evidence="3" type="ORF">J43TS3_21680</name>
</gene>
<comment type="caution">
    <text evidence="3">The sequence shown here is derived from an EMBL/GenBank/DDBJ whole genome shotgun (WGS) entry which is preliminary data.</text>
</comment>
<dbReference type="SUPFAM" id="SSF55811">
    <property type="entry name" value="Nudix"/>
    <property type="match status" value="1"/>
</dbReference>
<organism evidence="3 4">
    <name type="scientific">Ornithinibacillus bavariensis</name>
    <dbReference type="NCBI Taxonomy" id="545502"/>
    <lineage>
        <taxon>Bacteria</taxon>
        <taxon>Bacillati</taxon>
        <taxon>Bacillota</taxon>
        <taxon>Bacilli</taxon>
        <taxon>Bacillales</taxon>
        <taxon>Bacillaceae</taxon>
        <taxon>Ornithinibacillus</taxon>
    </lineage>
</organism>
<dbReference type="InterPro" id="IPR015797">
    <property type="entry name" value="NUDIX_hydrolase-like_dom_sf"/>
</dbReference>
<dbReference type="EMBL" id="BORP01000004">
    <property type="protein sequence ID" value="GIO27557.1"/>
    <property type="molecule type" value="Genomic_DNA"/>
</dbReference>
<dbReference type="PANTHER" id="PTHR43736">
    <property type="entry name" value="ADP-RIBOSE PYROPHOSPHATASE"/>
    <property type="match status" value="1"/>
</dbReference>
<protein>
    <submittedName>
        <fullName evidence="3">7,8-dihydro-8-oxoguanine triphosphatase</fullName>
    </submittedName>
</protein>
<evidence type="ECO:0000259" key="2">
    <source>
        <dbReference type="PROSITE" id="PS51462"/>
    </source>
</evidence>
<dbReference type="Pfam" id="PF00293">
    <property type="entry name" value="NUDIX"/>
    <property type="match status" value="1"/>
</dbReference>
<dbReference type="PROSITE" id="PS51462">
    <property type="entry name" value="NUDIX"/>
    <property type="match status" value="1"/>
</dbReference>